<reference evidence="2 3" key="1">
    <citation type="submission" date="2015-11" db="EMBL/GenBank/DDBJ databases">
        <title>Genomic analysis of 38 Legionella species identifies large and diverse effector repertoires.</title>
        <authorList>
            <person name="Burstein D."/>
            <person name="Amaro F."/>
            <person name="Zusman T."/>
            <person name="Lifshitz Z."/>
            <person name="Cohen O."/>
            <person name="Gilbert J.A."/>
            <person name="Pupko T."/>
            <person name="Shuman H.A."/>
            <person name="Segal G."/>
        </authorList>
    </citation>
    <scope>NUCLEOTIDE SEQUENCE [LARGE SCALE GENOMIC DNA]</scope>
    <source>
        <strain evidence="2 3">SC-63-C7</strain>
    </source>
</reference>
<sequence>MKNQNKILLFVVLVTVFSSKSFACQFDTDCNPGSNCVKSSGNIYGVCVGGLSPGNSNDQQPVYSPTDPNGTIGDTCSFDTDCGPGSICYKSNGSIYGTCLHN</sequence>
<name>A0A0W0YV74_9GAMM</name>
<gene>
    <name evidence="2" type="ORF">Lsan_2019</name>
</gene>
<evidence type="ECO:0000313" key="3">
    <source>
        <dbReference type="Proteomes" id="UP000054703"/>
    </source>
</evidence>
<evidence type="ECO:0000313" key="2">
    <source>
        <dbReference type="EMBL" id="KTD60467.1"/>
    </source>
</evidence>
<organism evidence="2 3">
    <name type="scientific">Legionella santicrucis</name>
    <dbReference type="NCBI Taxonomy" id="45074"/>
    <lineage>
        <taxon>Bacteria</taxon>
        <taxon>Pseudomonadati</taxon>
        <taxon>Pseudomonadota</taxon>
        <taxon>Gammaproteobacteria</taxon>
        <taxon>Legionellales</taxon>
        <taxon>Legionellaceae</taxon>
        <taxon>Legionella</taxon>
    </lineage>
</organism>
<accession>A0A0W0YV74</accession>
<dbReference type="OrthoDB" id="7068256at2"/>
<dbReference type="EMBL" id="LNYU01000049">
    <property type="protein sequence ID" value="KTD60467.1"/>
    <property type="molecule type" value="Genomic_DNA"/>
</dbReference>
<dbReference type="Proteomes" id="UP000054703">
    <property type="component" value="Unassembled WGS sequence"/>
</dbReference>
<dbReference type="STRING" id="45074.Lsan_2019"/>
<keyword evidence="3" id="KW-1185">Reference proteome</keyword>
<evidence type="ECO:0008006" key="4">
    <source>
        <dbReference type="Google" id="ProtNLM"/>
    </source>
</evidence>
<dbReference type="RefSeq" id="WP_058514289.1">
    <property type="nucleotide sequence ID" value="NZ_CAAAIH010000033.1"/>
</dbReference>
<proteinExistence type="predicted"/>
<protein>
    <recommendedName>
        <fullName evidence="4">Neurogenic locus notch like protein</fullName>
    </recommendedName>
</protein>
<comment type="caution">
    <text evidence="2">The sequence shown here is derived from an EMBL/GenBank/DDBJ whole genome shotgun (WGS) entry which is preliminary data.</text>
</comment>
<feature type="chain" id="PRO_5006917994" description="Neurogenic locus notch like protein" evidence="1">
    <location>
        <begin position="24"/>
        <end position="102"/>
    </location>
</feature>
<keyword evidence="1" id="KW-0732">Signal</keyword>
<feature type="signal peptide" evidence="1">
    <location>
        <begin position="1"/>
        <end position="23"/>
    </location>
</feature>
<evidence type="ECO:0000256" key="1">
    <source>
        <dbReference type="SAM" id="SignalP"/>
    </source>
</evidence>
<dbReference type="AlphaFoldDB" id="A0A0W0YV74"/>
<dbReference type="PATRIC" id="fig|45074.5.peg.2154"/>